<sequence>MQTLAGTPERIADRLLELQAAGVDGVQIMNALMPETYDEFFDHVVPVLQDKGIMQREYRPGTLRQKLFDTDEAHISPRHPAFAYRGMYTQ</sequence>
<evidence type="ECO:0000313" key="5">
    <source>
        <dbReference type="EMBL" id="WIM86890.1"/>
    </source>
</evidence>
<dbReference type="InterPro" id="IPR051260">
    <property type="entry name" value="Diverse_substr_monoxygenases"/>
</dbReference>
<keyword evidence="6" id="KW-1185">Reference proteome</keyword>
<dbReference type="EMBL" id="CP126981">
    <property type="protein sequence ID" value="WIM86890.1"/>
    <property type="molecule type" value="Genomic_DNA"/>
</dbReference>
<proteinExistence type="predicted"/>
<evidence type="ECO:0000256" key="1">
    <source>
        <dbReference type="ARBA" id="ARBA00022630"/>
    </source>
</evidence>
<reference evidence="5 6" key="1">
    <citation type="journal article" date="2023" name="Microbiol. Resour. Announc.">
        <title>Complete Genome Sequence of Mycobacterium wuenschmanii, a novel Nontuberculous Mycobacterium Isolated from a captive population of Amazon Milk Frogs.</title>
        <authorList>
            <person name="Hicks J."/>
            <person name="Zeineldin M."/>
            <person name="Ward H."/>
            <person name="Wuenschmann A."/>
            <person name="Camp P."/>
            <person name="Farrell D."/>
            <person name="Lehman K."/>
            <person name="Thacker T."/>
            <person name="Cuthbert E."/>
        </authorList>
    </citation>
    <scope>NUCLEOTIDE SEQUENCE [LARGE SCALE GENOMIC DNA]</scope>
    <source>
        <strain evidence="5 6">Wuenschmanii</strain>
    </source>
</reference>
<evidence type="ECO:0000256" key="4">
    <source>
        <dbReference type="ARBA" id="ARBA00023033"/>
    </source>
</evidence>
<dbReference type="Proteomes" id="UP001236585">
    <property type="component" value="Chromosome"/>
</dbReference>
<evidence type="ECO:0000256" key="2">
    <source>
        <dbReference type="ARBA" id="ARBA00022643"/>
    </source>
</evidence>
<organism evidence="5 6">
    <name type="scientific">Candidatus Mycobacterium wuenschmannii</name>
    <dbReference type="NCBI Taxonomy" id="3027808"/>
    <lineage>
        <taxon>Bacteria</taxon>
        <taxon>Bacillati</taxon>
        <taxon>Actinomycetota</taxon>
        <taxon>Actinomycetes</taxon>
        <taxon>Mycobacteriales</taxon>
        <taxon>Mycobacteriaceae</taxon>
        <taxon>Mycobacterium</taxon>
    </lineage>
</organism>
<dbReference type="SUPFAM" id="SSF51679">
    <property type="entry name" value="Bacterial luciferase-like"/>
    <property type="match status" value="1"/>
</dbReference>
<gene>
    <name evidence="5" type="ORF">PT015_18710</name>
</gene>
<keyword evidence="3" id="KW-0560">Oxidoreductase</keyword>
<evidence type="ECO:0000313" key="6">
    <source>
        <dbReference type="Proteomes" id="UP001236585"/>
    </source>
</evidence>
<accession>A0ABY8VV56</accession>
<dbReference type="PANTHER" id="PTHR30011:SF16">
    <property type="entry name" value="C2H2 FINGER DOMAIN TRANSCRIPTION FACTOR (EUROFUNG)-RELATED"/>
    <property type="match status" value="1"/>
</dbReference>
<dbReference type="Gene3D" id="3.20.20.30">
    <property type="entry name" value="Luciferase-like domain"/>
    <property type="match status" value="1"/>
</dbReference>
<name>A0ABY8VV56_9MYCO</name>
<keyword evidence="1" id="KW-0285">Flavoprotein</keyword>
<keyword evidence="4" id="KW-0503">Monooxygenase</keyword>
<protein>
    <submittedName>
        <fullName evidence="5">Uncharacterized protein</fullName>
    </submittedName>
</protein>
<dbReference type="PANTHER" id="PTHR30011">
    <property type="entry name" value="ALKANESULFONATE MONOOXYGENASE-RELATED"/>
    <property type="match status" value="1"/>
</dbReference>
<keyword evidence="2" id="KW-0288">FMN</keyword>
<dbReference type="InterPro" id="IPR036661">
    <property type="entry name" value="Luciferase-like_sf"/>
</dbReference>
<evidence type="ECO:0000256" key="3">
    <source>
        <dbReference type="ARBA" id="ARBA00023002"/>
    </source>
</evidence>
<dbReference type="RefSeq" id="WP_285186424.1">
    <property type="nucleotide sequence ID" value="NZ_CP126981.1"/>
</dbReference>